<keyword evidence="3" id="KW-0808">Transferase</keyword>
<feature type="domain" description="Glycosyl transferase family 1" evidence="1">
    <location>
        <begin position="185"/>
        <end position="340"/>
    </location>
</feature>
<name>A0A0G1NAN9_9BACT</name>
<dbReference type="InterPro" id="IPR001296">
    <property type="entry name" value="Glyco_trans_1"/>
</dbReference>
<dbReference type="PANTHER" id="PTHR45947">
    <property type="entry name" value="SULFOQUINOVOSYL TRANSFERASE SQD2"/>
    <property type="match status" value="1"/>
</dbReference>
<dbReference type="Gene3D" id="3.40.50.2000">
    <property type="entry name" value="Glycogen Phosphorylase B"/>
    <property type="match status" value="2"/>
</dbReference>
<dbReference type="AlphaFoldDB" id="A0A0G1NAN9"/>
<dbReference type="PATRIC" id="fig|1618589.3.peg.121"/>
<dbReference type="Pfam" id="PF00534">
    <property type="entry name" value="Glycos_transf_1"/>
    <property type="match status" value="1"/>
</dbReference>
<dbReference type="InterPro" id="IPR028098">
    <property type="entry name" value="Glyco_trans_4-like_N"/>
</dbReference>
<reference evidence="3 4" key="1">
    <citation type="journal article" date="2015" name="Nature">
        <title>rRNA introns, odd ribosomes, and small enigmatic genomes across a large radiation of phyla.</title>
        <authorList>
            <person name="Brown C.T."/>
            <person name="Hug L.A."/>
            <person name="Thomas B.C."/>
            <person name="Sharon I."/>
            <person name="Castelle C.J."/>
            <person name="Singh A."/>
            <person name="Wilkins M.J."/>
            <person name="Williams K.H."/>
            <person name="Banfield J.F."/>
        </authorList>
    </citation>
    <scope>NUCLEOTIDE SEQUENCE [LARGE SCALE GENOMIC DNA]</scope>
</reference>
<accession>A0A0G1NAN9</accession>
<comment type="caution">
    <text evidence="3">The sequence shown here is derived from an EMBL/GenBank/DDBJ whole genome shotgun (WGS) entry which is preliminary data.</text>
</comment>
<feature type="domain" description="Glycosyltransferase subfamily 4-like N-terminal" evidence="2">
    <location>
        <begin position="15"/>
        <end position="177"/>
    </location>
</feature>
<gene>
    <name evidence="3" type="ORF">UX25_C0005G0007</name>
</gene>
<dbReference type="EMBL" id="LCLM01000005">
    <property type="protein sequence ID" value="KKU17599.1"/>
    <property type="molecule type" value="Genomic_DNA"/>
</dbReference>
<dbReference type="GO" id="GO:0016757">
    <property type="term" value="F:glycosyltransferase activity"/>
    <property type="evidence" value="ECO:0007669"/>
    <property type="project" value="InterPro"/>
</dbReference>
<dbReference type="Pfam" id="PF13439">
    <property type="entry name" value="Glyco_transf_4"/>
    <property type="match status" value="1"/>
</dbReference>
<dbReference type="STRING" id="1618589.UX25_C0005G0007"/>
<evidence type="ECO:0000313" key="4">
    <source>
        <dbReference type="Proteomes" id="UP000034922"/>
    </source>
</evidence>
<dbReference type="InterPro" id="IPR050194">
    <property type="entry name" value="Glycosyltransferase_grp1"/>
</dbReference>
<dbReference type="Proteomes" id="UP000034922">
    <property type="component" value="Unassembled WGS sequence"/>
</dbReference>
<proteinExistence type="predicted"/>
<sequence>MRILFITACYLPTTNGVTYHISSVTQSLRKLGHKVYILAPTFPGYKDSDKYVFRYPSIPNPFIKTYPLGIPLFLRGKLKKIKPDVIHTHHPLIIGQYAAQVADWLSKPFFFTAHTQYEQYLNYYFPHGYSLTSKIIIRDLQKLGKRCQKVVCPSANTELRLNRYGIENTTVINNGVEDYFFVKPKKKPISQPTLVFTGRLEKEKNPFFLLKIGQELKKLMPNFRLIIIGSGSLLNKLQQKFIQSKLENNLLFTGDVNRSLLPDIYKSAHVFLTPSTSEVMPLSLLEALASGLPAIALKHSGLEELILDGKTGFIVNKKPKEIAEKINDLFQNPKILHKLSLDSYKHAQKFSVEKTAEKLIKLYQAH</sequence>
<evidence type="ECO:0000313" key="3">
    <source>
        <dbReference type="EMBL" id="KKU17599.1"/>
    </source>
</evidence>
<organism evidence="3 4">
    <name type="scientific">Candidatus Woesebacteria bacterium GW2011_GWC2_45_9</name>
    <dbReference type="NCBI Taxonomy" id="1618589"/>
    <lineage>
        <taxon>Bacteria</taxon>
        <taxon>Candidatus Woeseibacteriota</taxon>
    </lineage>
</organism>
<protein>
    <submittedName>
        <fullName evidence="3">Glycosyl transferase group 1</fullName>
    </submittedName>
</protein>
<evidence type="ECO:0000259" key="1">
    <source>
        <dbReference type="Pfam" id="PF00534"/>
    </source>
</evidence>
<dbReference type="PANTHER" id="PTHR45947:SF3">
    <property type="entry name" value="SULFOQUINOVOSYL TRANSFERASE SQD2"/>
    <property type="match status" value="1"/>
</dbReference>
<evidence type="ECO:0000259" key="2">
    <source>
        <dbReference type="Pfam" id="PF13439"/>
    </source>
</evidence>
<dbReference type="SUPFAM" id="SSF53756">
    <property type="entry name" value="UDP-Glycosyltransferase/glycogen phosphorylase"/>
    <property type="match status" value="1"/>
</dbReference>